<protein>
    <recommendedName>
        <fullName evidence="3">DUF4219 domain-containing protein</fullName>
    </recommendedName>
</protein>
<proteinExistence type="predicted"/>
<reference evidence="1" key="3">
    <citation type="submission" date="2022-06" db="UniProtKB">
        <authorList>
            <consortium name="EnsemblPlants"/>
        </authorList>
    </citation>
    <scope>IDENTIFICATION</scope>
</reference>
<evidence type="ECO:0008006" key="3">
    <source>
        <dbReference type="Google" id="ProtNLM"/>
    </source>
</evidence>
<reference evidence="2" key="1">
    <citation type="journal article" date="2013" name="Nature">
        <title>Draft genome of the wheat A-genome progenitor Triticum urartu.</title>
        <authorList>
            <person name="Ling H.Q."/>
            <person name="Zhao S."/>
            <person name="Liu D."/>
            <person name="Wang J."/>
            <person name="Sun H."/>
            <person name="Zhang C."/>
            <person name="Fan H."/>
            <person name="Li D."/>
            <person name="Dong L."/>
            <person name="Tao Y."/>
            <person name="Gao C."/>
            <person name="Wu H."/>
            <person name="Li Y."/>
            <person name="Cui Y."/>
            <person name="Guo X."/>
            <person name="Zheng S."/>
            <person name="Wang B."/>
            <person name="Yu K."/>
            <person name="Liang Q."/>
            <person name="Yang W."/>
            <person name="Lou X."/>
            <person name="Chen J."/>
            <person name="Feng M."/>
            <person name="Jian J."/>
            <person name="Zhang X."/>
            <person name="Luo G."/>
            <person name="Jiang Y."/>
            <person name="Liu J."/>
            <person name="Wang Z."/>
            <person name="Sha Y."/>
            <person name="Zhang B."/>
            <person name="Wu H."/>
            <person name="Tang D."/>
            <person name="Shen Q."/>
            <person name="Xue P."/>
            <person name="Zou S."/>
            <person name="Wang X."/>
            <person name="Liu X."/>
            <person name="Wang F."/>
            <person name="Yang Y."/>
            <person name="An X."/>
            <person name="Dong Z."/>
            <person name="Zhang K."/>
            <person name="Zhang X."/>
            <person name="Luo M.C."/>
            <person name="Dvorak J."/>
            <person name="Tong Y."/>
            <person name="Wang J."/>
            <person name="Yang H."/>
            <person name="Li Z."/>
            <person name="Wang D."/>
            <person name="Zhang A."/>
            <person name="Wang J."/>
        </authorList>
    </citation>
    <scope>NUCLEOTIDE SEQUENCE</scope>
    <source>
        <strain evidence="2">cv. G1812</strain>
    </source>
</reference>
<organism evidence="1 2">
    <name type="scientific">Triticum urartu</name>
    <name type="common">Red wild einkorn</name>
    <name type="synonym">Crithodium urartu</name>
    <dbReference type="NCBI Taxonomy" id="4572"/>
    <lineage>
        <taxon>Eukaryota</taxon>
        <taxon>Viridiplantae</taxon>
        <taxon>Streptophyta</taxon>
        <taxon>Embryophyta</taxon>
        <taxon>Tracheophyta</taxon>
        <taxon>Spermatophyta</taxon>
        <taxon>Magnoliopsida</taxon>
        <taxon>Liliopsida</taxon>
        <taxon>Poales</taxon>
        <taxon>Poaceae</taxon>
        <taxon>BOP clade</taxon>
        <taxon>Pooideae</taxon>
        <taxon>Triticodae</taxon>
        <taxon>Triticeae</taxon>
        <taxon>Triticinae</taxon>
        <taxon>Triticum</taxon>
    </lineage>
</organism>
<dbReference type="EnsemblPlants" id="TuG1812G0200000747.01.T01">
    <property type="protein sequence ID" value="TuG1812G0200000747.01.T01.cds438468"/>
    <property type="gene ID" value="TuG1812G0200000747.01"/>
</dbReference>
<keyword evidence="2" id="KW-1185">Reference proteome</keyword>
<accession>A0A8R7TCK8</accession>
<dbReference type="AlphaFoldDB" id="A0A8R7TCK8"/>
<dbReference type="Proteomes" id="UP000015106">
    <property type="component" value="Chromosome 2"/>
</dbReference>
<evidence type="ECO:0000313" key="1">
    <source>
        <dbReference type="EnsemblPlants" id="TuG1812G0200000747.01.T01.cds438468"/>
    </source>
</evidence>
<dbReference type="Pfam" id="PF14223">
    <property type="entry name" value="Retrotran_gag_2"/>
    <property type="match status" value="1"/>
</dbReference>
<dbReference type="Gramene" id="TuG1812G0200000747.01.T01">
    <property type="protein sequence ID" value="TuG1812G0200000747.01.T01.cds438468"/>
    <property type="gene ID" value="TuG1812G0200000747.01"/>
</dbReference>
<sequence length="202" mass="21693">MAIVPHGGGAGSVSMAMPMLTSDNYTVWAIKAQAILDAHTVWEAVAPAGDPAVNAKKCKTARAMILGGLLQDVLLSVAAKLTATEVWDSLKVRFVGADRVRAARLVTLHGEFDRLKMADGEGLDVYVGRLAAMMARYADLGETLGDAALVKKLLDTVRERLFHVVAGIELFCNVDEMAFDEALGRLRALDERTRRRGQDGGG</sequence>
<dbReference type="PANTHER" id="PTHR35317">
    <property type="entry name" value="OS04G0629600 PROTEIN"/>
    <property type="match status" value="1"/>
</dbReference>
<dbReference type="PANTHER" id="PTHR35317:SF38">
    <property type="entry name" value="RNA-DIRECTED DNA POLYMERASE"/>
    <property type="match status" value="1"/>
</dbReference>
<name>A0A8R7TCK8_TRIUA</name>
<reference evidence="1" key="2">
    <citation type="submission" date="2018-03" db="EMBL/GenBank/DDBJ databases">
        <title>The Triticum urartu genome reveals the dynamic nature of wheat genome evolution.</title>
        <authorList>
            <person name="Ling H."/>
            <person name="Ma B."/>
            <person name="Shi X."/>
            <person name="Liu H."/>
            <person name="Dong L."/>
            <person name="Sun H."/>
            <person name="Cao Y."/>
            <person name="Gao Q."/>
            <person name="Zheng S."/>
            <person name="Li Y."/>
            <person name="Yu Y."/>
            <person name="Du H."/>
            <person name="Qi M."/>
            <person name="Li Y."/>
            <person name="Yu H."/>
            <person name="Cui Y."/>
            <person name="Wang N."/>
            <person name="Chen C."/>
            <person name="Wu H."/>
            <person name="Zhao Y."/>
            <person name="Zhang J."/>
            <person name="Li Y."/>
            <person name="Zhou W."/>
            <person name="Zhang B."/>
            <person name="Hu W."/>
            <person name="Eijk M."/>
            <person name="Tang J."/>
            <person name="Witsenboer H."/>
            <person name="Zhao S."/>
            <person name="Li Z."/>
            <person name="Zhang A."/>
            <person name="Wang D."/>
            <person name="Liang C."/>
        </authorList>
    </citation>
    <scope>NUCLEOTIDE SEQUENCE [LARGE SCALE GENOMIC DNA]</scope>
    <source>
        <strain evidence="1">cv. G1812</strain>
    </source>
</reference>
<evidence type="ECO:0000313" key="2">
    <source>
        <dbReference type="Proteomes" id="UP000015106"/>
    </source>
</evidence>